<organism evidence="2">
    <name type="scientific">uncultured Caudovirales phage</name>
    <dbReference type="NCBI Taxonomy" id="2100421"/>
    <lineage>
        <taxon>Viruses</taxon>
        <taxon>Duplodnaviria</taxon>
        <taxon>Heunggongvirae</taxon>
        <taxon>Uroviricota</taxon>
        <taxon>Caudoviricetes</taxon>
        <taxon>Peduoviridae</taxon>
        <taxon>Maltschvirus</taxon>
        <taxon>Maltschvirus maltsch</taxon>
    </lineage>
</organism>
<gene>
    <name evidence="2" type="ORF">UFOVP1236_24</name>
</gene>
<name>A0A6J5RFG1_9CAUD</name>
<feature type="region of interest" description="Disordered" evidence="1">
    <location>
        <begin position="58"/>
        <end position="104"/>
    </location>
</feature>
<reference evidence="2" key="1">
    <citation type="submission" date="2020-05" db="EMBL/GenBank/DDBJ databases">
        <authorList>
            <person name="Chiriac C."/>
            <person name="Salcher M."/>
            <person name="Ghai R."/>
            <person name="Kavagutti S V."/>
        </authorList>
    </citation>
    <scope>NUCLEOTIDE SEQUENCE</scope>
</reference>
<accession>A0A6J5RFG1</accession>
<proteinExistence type="predicted"/>
<feature type="compositionally biased region" description="Low complexity" evidence="1">
    <location>
        <begin position="62"/>
        <end position="73"/>
    </location>
</feature>
<feature type="compositionally biased region" description="Basic and acidic residues" evidence="1">
    <location>
        <begin position="82"/>
        <end position="104"/>
    </location>
</feature>
<dbReference type="EMBL" id="LR797190">
    <property type="protein sequence ID" value="CAB4192301.1"/>
    <property type="molecule type" value="Genomic_DNA"/>
</dbReference>
<evidence type="ECO:0000313" key="2">
    <source>
        <dbReference type="EMBL" id="CAB4192301.1"/>
    </source>
</evidence>
<evidence type="ECO:0000256" key="1">
    <source>
        <dbReference type="SAM" id="MobiDB-lite"/>
    </source>
</evidence>
<protein>
    <submittedName>
        <fullName evidence="2">Uncharacterized protein</fullName>
    </submittedName>
</protein>
<sequence>MAVDQKDKCGALWIKSSRGGVEFMSGEIELAGVKHRITVFRNGFKTETNKQPNYQIYRDTGAPAPGASAAPAYTAPPPPAPAREELPSIDLNADREEFRGPDRW</sequence>